<dbReference type="CDD" id="cd00712">
    <property type="entry name" value="AsnB"/>
    <property type="match status" value="1"/>
</dbReference>
<dbReference type="CDD" id="cd01991">
    <property type="entry name" value="Asn_synthase_B_C"/>
    <property type="match status" value="1"/>
</dbReference>
<dbReference type="AlphaFoldDB" id="A0A370HM89"/>
<name>A0A370HM89_9HYPH</name>
<dbReference type="GO" id="GO:0006529">
    <property type="term" value="P:asparagine biosynthetic process"/>
    <property type="evidence" value="ECO:0007669"/>
    <property type="project" value="UniProtKB-KW"/>
</dbReference>
<sequence length="653" mass="74180">MCGIAGYLGRFEAEELDNMSLRVAHRGPDGDGVWISDNRQVGLAHRRLSIIDLSSGASQPMIEDDVVLIYNGELYNYRELRQQMIQNGIRFRTRSDTEVILKMYLWKGVAMLHSLNGIFAFAIWDKRSKTLFAARDGVGVKPFYYTQTPRGLLFSSEMKSFLDIPDVDWTIDPAALQSYMTYHWSPGERTMVKSVLKLLPGHAFIARSGRIERMWSFYDLPYASPVKEMNEREAISLVHDSVRDAVRRQMVADVPVGAFLSGGLDSSAVVAFAKEGAQNGQLPCFTIRFDRAGADQEGMTDDLPYAHHVAKHLGVELQEVSVGPDSLHRLTDMIYMMDEPQADVSPINAYLISSVAREQGIKVLLSGMGGDDIFTGYRRHYALEQEKYWRWLPGPARYAMASVAHRMPVRIPLMRQVRKAFSYAHLPQDDRIASYFFWGHPDLVSSMLSKELKEANANDHVAMTLMEALGKLPPSTPLMNKMLYLDGKFFVPDHNLNFFDKVSMACGVECRVPLLDIDLIRDAASLPVRFKQVGHEGKWVFKKAMEAHLPREVIYRPKTGFGMPLRVWMREELKDLQEDLLSPRALRSRGFFEPKAVQELRTANEAGRIDATYTLLSMMSIELWSRIFLDRSIRPSIPTVSRHVRPQSAYQVA</sequence>
<dbReference type="InterPro" id="IPR006426">
    <property type="entry name" value="Asn_synth_AEB"/>
</dbReference>
<evidence type="ECO:0000256" key="6">
    <source>
        <dbReference type="ARBA" id="ARBA00022962"/>
    </source>
</evidence>
<gene>
    <name evidence="11" type="ORF">DES45_104226</name>
</gene>
<reference evidence="11 12" key="1">
    <citation type="submission" date="2018-07" db="EMBL/GenBank/DDBJ databases">
        <title>Genomic Encyclopedia of Type Strains, Phase IV (KMG-IV): sequencing the most valuable type-strain genomes for metagenomic binning, comparative biology and taxonomic classification.</title>
        <authorList>
            <person name="Goeker M."/>
        </authorList>
    </citation>
    <scope>NUCLEOTIDE SEQUENCE [LARGE SCALE GENOMIC DNA]</scope>
    <source>
        <strain evidence="11 12">DSM 14364</strain>
    </source>
</reference>
<dbReference type="SUPFAM" id="SSF56235">
    <property type="entry name" value="N-terminal nucleophile aminohydrolases (Ntn hydrolases)"/>
    <property type="match status" value="1"/>
</dbReference>
<evidence type="ECO:0000256" key="7">
    <source>
        <dbReference type="ARBA" id="ARBA00048741"/>
    </source>
</evidence>
<dbReference type="InterPro" id="IPR001962">
    <property type="entry name" value="Asn_synthase"/>
</dbReference>
<dbReference type="NCBIfam" id="TIGR01536">
    <property type="entry name" value="asn_synth_AEB"/>
    <property type="match status" value="1"/>
</dbReference>
<dbReference type="Gene3D" id="3.40.50.620">
    <property type="entry name" value="HUPs"/>
    <property type="match status" value="2"/>
</dbReference>
<evidence type="ECO:0000313" key="11">
    <source>
        <dbReference type="EMBL" id="RDI59315.1"/>
    </source>
</evidence>
<dbReference type="PANTHER" id="PTHR43284:SF1">
    <property type="entry name" value="ASPARAGINE SYNTHETASE"/>
    <property type="match status" value="1"/>
</dbReference>
<proteinExistence type="inferred from homology"/>
<dbReference type="PIRSF" id="PIRSF001589">
    <property type="entry name" value="Asn_synthetase_glu-h"/>
    <property type="match status" value="1"/>
</dbReference>
<protein>
    <recommendedName>
        <fullName evidence="3">asparagine synthase (glutamine-hydrolyzing)</fullName>
        <ecNumber evidence="3">6.3.5.4</ecNumber>
    </recommendedName>
</protein>
<dbReference type="Pfam" id="PF00733">
    <property type="entry name" value="Asn_synthase"/>
    <property type="match status" value="1"/>
</dbReference>
<dbReference type="Pfam" id="PF13537">
    <property type="entry name" value="GATase_7"/>
    <property type="match status" value="1"/>
</dbReference>
<feature type="binding site" evidence="9">
    <location>
        <begin position="366"/>
        <end position="367"/>
    </location>
    <ligand>
        <name>ATP</name>
        <dbReference type="ChEBI" id="CHEBI:30616"/>
    </ligand>
</feature>
<comment type="pathway">
    <text evidence="1">Amino-acid biosynthesis; L-asparagine biosynthesis; L-asparagine from L-aspartate (L-Gln route): step 1/1.</text>
</comment>
<keyword evidence="8" id="KW-0061">Asparagine biosynthesis</keyword>
<comment type="similarity">
    <text evidence="2">Belongs to the asparagine synthetase family.</text>
</comment>
<evidence type="ECO:0000259" key="10">
    <source>
        <dbReference type="PROSITE" id="PS51278"/>
    </source>
</evidence>
<evidence type="ECO:0000256" key="1">
    <source>
        <dbReference type="ARBA" id="ARBA00005187"/>
    </source>
</evidence>
<feature type="domain" description="Glutamine amidotransferase type-2" evidence="10">
    <location>
        <begin position="2"/>
        <end position="209"/>
    </location>
</feature>
<comment type="caution">
    <text evidence="11">The sequence shown here is derived from an EMBL/GenBank/DDBJ whole genome shotgun (WGS) entry which is preliminary data.</text>
</comment>
<dbReference type="RefSeq" id="WP_114770204.1">
    <property type="nucleotide sequence ID" value="NZ_QQBB01000004.1"/>
</dbReference>
<dbReference type="GO" id="GO:0005829">
    <property type="term" value="C:cytosol"/>
    <property type="evidence" value="ECO:0007669"/>
    <property type="project" value="TreeGrafter"/>
</dbReference>
<feature type="binding site" evidence="9">
    <location>
        <position position="96"/>
    </location>
    <ligand>
        <name>L-glutamine</name>
        <dbReference type="ChEBI" id="CHEBI:58359"/>
    </ligand>
</feature>
<feature type="binding site" evidence="9">
    <location>
        <position position="287"/>
    </location>
    <ligand>
        <name>ATP</name>
        <dbReference type="ChEBI" id="CHEBI:30616"/>
    </ligand>
</feature>
<dbReference type="EC" id="6.3.5.4" evidence="3"/>
<keyword evidence="4 9" id="KW-0547">Nucleotide-binding</keyword>
<evidence type="ECO:0000256" key="4">
    <source>
        <dbReference type="ARBA" id="ARBA00022741"/>
    </source>
</evidence>
<evidence type="ECO:0000256" key="5">
    <source>
        <dbReference type="ARBA" id="ARBA00022840"/>
    </source>
</evidence>
<dbReference type="InterPro" id="IPR033738">
    <property type="entry name" value="AsnB_N"/>
</dbReference>
<keyword evidence="8" id="KW-0028">Amino-acid biosynthesis</keyword>
<organism evidence="11 12">
    <name type="scientific">Microvirga subterranea</name>
    <dbReference type="NCBI Taxonomy" id="186651"/>
    <lineage>
        <taxon>Bacteria</taxon>
        <taxon>Pseudomonadati</taxon>
        <taxon>Pseudomonadota</taxon>
        <taxon>Alphaproteobacteria</taxon>
        <taxon>Hyphomicrobiales</taxon>
        <taxon>Methylobacteriaceae</taxon>
        <taxon>Microvirga</taxon>
    </lineage>
</organism>
<evidence type="ECO:0000256" key="2">
    <source>
        <dbReference type="ARBA" id="ARBA00005752"/>
    </source>
</evidence>
<dbReference type="OrthoDB" id="9763290at2"/>
<evidence type="ECO:0000313" key="12">
    <source>
        <dbReference type="Proteomes" id="UP000254925"/>
    </source>
</evidence>
<dbReference type="InterPro" id="IPR029055">
    <property type="entry name" value="Ntn_hydrolases_N"/>
</dbReference>
<dbReference type="InterPro" id="IPR051786">
    <property type="entry name" value="ASN_synthetase/amidase"/>
</dbReference>
<dbReference type="GO" id="GO:0004066">
    <property type="term" value="F:asparagine synthase (glutamine-hydrolyzing) activity"/>
    <property type="evidence" value="ECO:0007669"/>
    <property type="project" value="UniProtKB-EC"/>
</dbReference>
<dbReference type="Proteomes" id="UP000254925">
    <property type="component" value="Unassembled WGS sequence"/>
</dbReference>
<dbReference type="PANTHER" id="PTHR43284">
    <property type="entry name" value="ASPARAGINE SYNTHETASE (GLUTAMINE-HYDROLYZING)"/>
    <property type="match status" value="1"/>
</dbReference>
<keyword evidence="5 9" id="KW-0067">ATP-binding</keyword>
<keyword evidence="12" id="KW-1185">Reference proteome</keyword>
<evidence type="ECO:0000256" key="3">
    <source>
        <dbReference type="ARBA" id="ARBA00012737"/>
    </source>
</evidence>
<keyword evidence="6 8" id="KW-0315">Glutamine amidotransferase</keyword>
<dbReference type="InterPro" id="IPR014729">
    <property type="entry name" value="Rossmann-like_a/b/a_fold"/>
</dbReference>
<comment type="catalytic activity">
    <reaction evidence="7">
        <text>L-aspartate + L-glutamine + ATP + H2O = L-asparagine + L-glutamate + AMP + diphosphate + H(+)</text>
        <dbReference type="Rhea" id="RHEA:12228"/>
        <dbReference type="ChEBI" id="CHEBI:15377"/>
        <dbReference type="ChEBI" id="CHEBI:15378"/>
        <dbReference type="ChEBI" id="CHEBI:29985"/>
        <dbReference type="ChEBI" id="CHEBI:29991"/>
        <dbReference type="ChEBI" id="CHEBI:30616"/>
        <dbReference type="ChEBI" id="CHEBI:33019"/>
        <dbReference type="ChEBI" id="CHEBI:58048"/>
        <dbReference type="ChEBI" id="CHEBI:58359"/>
        <dbReference type="ChEBI" id="CHEBI:456215"/>
        <dbReference type="EC" id="6.3.5.4"/>
    </reaction>
</comment>
<dbReference type="EMBL" id="QQBB01000004">
    <property type="protein sequence ID" value="RDI59315.1"/>
    <property type="molecule type" value="Genomic_DNA"/>
</dbReference>
<feature type="active site" description="For GATase activity" evidence="8">
    <location>
        <position position="2"/>
    </location>
</feature>
<dbReference type="PROSITE" id="PS51278">
    <property type="entry name" value="GATASE_TYPE_2"/>
    <property type="match status" value="1"/>
</dbReference>
<evidence type="ECO:0000256" key="8">
    <source>
        <dbReference type="PIRSR" id="PIRSR001589-1"/>
    </source>
</evidence>
<dbReference type="GO" id="GO:0005524">
    <property type="term" value="F:ATP binding"/>
    <property type="evidence" value="ECO:0007669"/>
    <property type="project" value="UniProtKB-KW"/>
</dbReference>
<accession>A0A370HM89</accession>
<evidence type="ECO:0000256" key="9">
    <source>
        <dbReference type="PIRSR" id="PIRSR001589-2"/>
    </source>
</evidence>
<dbReference type="SUPFAM" id="SSF52402">
    <property type="entry name" value="Adenine nucleotide alpha hydrolases-like"/>
    <property type="match status" value="1"/>
</dbReference>
<dbReference type="InterPro" id="IPR017932">
    <property type="entry name" value="GATase_2_dom"/>
</dbReference>
<dbReference type="Gene3D" id="3.60.20.10">
    <property type="entry name" value="Glutamine Phosphoribosylpyrophosphate, subunit 1, domain 1"/>
    <property type="match status" value="1"/>
</dbReference>